<organism evidence="4 5">
    <name type="scientific">Serratia aquatilis</name>
    <dbReference type="NCBI Taxonomy" id="1737515"/>
    <lineage>
        <taxon>Bacteria</taxon>
        <taxon>Pseudomonadati</taxon>
        <taxon>Pseudomonadota</taxon>
        <taxon>Gammaproteobacteria</taxon>
        <taxon>Enterobacterales</taxon>
        <taxon>Yersiniaceae</taxon>
        <taxon>Serratia</taxon>
    </lineage>
</organism>
<reference evidence="4 5" key="1">
    <citation type="submission" date="2024-09" db="EMBL/GenBank/DDBJ databases">
        <authorList>
            <person name="Sun Q."/>
            <person name="Mori K."/>
        </authorList>
    </citation>
    <scope>NUCLEOTIDE SEQUENCE [LARGE SCALE GENOMIC DNA]</scope>
    <source>
        <strain evidence="4 5">CCM 8626</strain>
    </source>
</reference>
<dbReference type="InterPro" id="IPR025543">
    <property type="entry name" value="Dodecin-like"/>
</dbReference>
<comment type="caution">
    <text evidence="4">The sequence shown here is derived from an EMBL/GenBank/DDBJ whole genome shotgun (WGS) entry which is preliminary data.</text>
</comment>
<proteinExistence type="predicted"/>
<protein>
    <submittedName>
        <fullName evidence="4">DUF1471 domain-containing protein</fullName>
    </submittedName>
</protein>
<evidence type="ECO:0000259" key="3">
    <source>
        <dbReference type="Pfam" id="PF07338"/>
    </source>
</evidence>
<sequence>MKNLEIIIITLALATLSFTSMAATAVDSAPSEQLKIGVISACTESNNLTSLQNELVAKAAEMGASSYRITAASGNNHLCGSAEIYK</sequence>
<dbReference type="RefSeq" id="WP_380672829.1">
    <property type="nucleotide sequence ID" value="NZ_CP173186.1"/>
</dbReference>
<keyword evidence="5" id="KW-1185">Reference proteome</keyword>
<dbReference type="EMBL" id="JBHLXG010000003">
    <property type="protein sequence ID" value="MFC0225483.1"/>
    <property type="molecule type" value="Genomic_DNA"/>
</dbReference>
<dbReference type="SUPFAM" id="SSF159871">
    <property type="entry name" value="YdgH-like"/>
    <property type="match status" value="1"/>
</dbReference>
<dbReference type="InterPro" id="IPR010854">
    <property type="entry name" value="YdgH/BhsA/McbA-like_dom"/>
</dbReference>
<dbReference type="Gene3D" id="3.30.1660.10">
    <property type="entry name" value="Flavin-binding protein dodecin"/>
    <property type="match status" value="1"/>
</dbReference>
<evidence type="ECO:0000256" key="1">
    <source>
        <dbReference type="ARBA" id="ARBA00022729"/>
    </source>
</evidence>
<dbReference type="Proteomes" id="UP001589792">
    <property type="component" value="Unassembled WGS sequence"/>
</dbReference>
<dbReference type="NCBIfam" id="NF047859">
    <property type="entry name" value="StressCuResBhsA"/>
    <property type="match status" value="1"/>
</dbReference>
<dbReference type="Pfam" id="PF07338">
    <property type="entry name" value="YdgH_BhsA-like"/>
    <property type="match status" value="1"/>
</dbReference>
<evidence type="ECO:0000313" key="4">
    <source>
        <dbReference type="EMBL" id="MFC0225483.1"/>
    </source>
</evidence>
<name>A0ABV6E904_9GAMM</name>
<gene>
    <name evidence="4" type="ORF">ACFFJ3_03005</name>
</gene>
<evidence type="ECO:0000256" key="2">
    <source>
        <dbReference type="SAM" id="SignalP"/>
    </source>
</evidence>
<accession>A0ABV6E904</accession>
<dbReference type="InterPro" id="IPR036275">
    <property type="entry name" value="YdgH-like_sf"/>
</dbReference>
<keyword evidence="1 2" id="KW-0732">Signal</keyword>
<evidence type="ECO:0000313" key="5">
    <source>
        <dbReference type="Proteomes" id="UP001589792"/>
    </source>
</evidence>
<feature type="chain" id="PRO_5045769337" evidence="2">
    <location>
        <begin position="23"/>
        <end position="86"/>
    </location>
</feature>
<feature type="signal peptide" evidence="2">
    <location>
        <begin position="1"/>
        <end position="22"/>
    </location>
</feature>
<feature type="domain" description="YdgH/BhsA/McbA-like" evidence="3">
    <location>
        <begin position="35"/>
        <end position="86"/>
    </location>
</feature>